<dbReference type="InterPro" id="IPR004134">
    <property type="entry name" value="Peptidase_C1B"/>
</dbReference>
<reference evidence="9 10" key="1">
    <citation type="journal article" date="2018" name="Nat. Biotechnol.">
        <title>A standardized bacterial taxonomy based on genome phylogeny substantially revises the tree of life.</title>
        <authorList>
            <person name="Parks D.H."/>
            <person name="Chuvochina M."/>
            <person name="Waite D.W."/>
            <person name="Rinke C."/>
            <person name="Skarshewski A."/>
            <person name="Chaumeil P.A."/>
            <person name="Hugenholtz P."/>
        </authorList>
    </citation>
    <scope>NUCLEOTIDE SEQUENCE [LARGE SCALE GENOMIC DNA]</scope>
    <source>
        <strain evidence="9">UBA11482</strain>
    </source>
</reference>
<feature type="signal peptide" evidence="7">
    <location>
        <begin position="1"/>
        <end position="20"/>
    </location>
</feature>
<protein>
    <recommendedName>
        <fullName evidence="4">Aminopeptidase</fullName>
    </recommendedName>
</protein>
<dbReference type="SMART" id="SM00645">
    <property type="entry name" value="Pept_C1"/>
    <property type="match status" value="1"/>
</dbReference>
<keyword evidence="4 9" id="KW-0031">Aminopeptidase</keyword>
<dbReference type="GO" id="GO:0005737">
    <property type="term" value="C:cytoplasm"/>
    <property type="evidence" value="ECO:0007669"/>
    <property type="project" value="TreeGrafter"/>
</dbReference>
<keyword evidence="7" id="KW-0732">Signal</keyword>
<feature type="domain" description="Peptidase C1A papain C-terminal" evidence="8">
    <location>
        <begin position="36"/>
        <end position="377"/>
    </location>
</feature>
<name>A0A354M495_9BACT</name>
<organism evidence="9 10">
    <name type="scientific">Coprobacter fastidiosus</name>
    <dbReference type="NCBI Taxonomy" id="1099853"/>
    <lineage>
        <taxon>Bacteria</taxon>
        <taxon>Pseudomonadati</taxon>
        <taxon>Bacteroidota</taxon>
        <taxon>Bacteroidia</taxon>
        <taxon>Bacteroidales</taxon>
        <taxon>Barnesiellaceae</taxon>
        <taxon>Coprobacter</taxon>
    </lineage>
</organism>
<sequence length="403" mass="45899">MIKNLISISLCLLFVSYSWAQEPKNDKEKEKAKTDGYEFTDTKIAKYTPVKDQSRSGTCWSFSGLAFLESEMLRQGKPEVDLSEMFIVRMTYLEKAEKYVRMHGTGNFSAGGATHDVMNIIKKYGIVPEEAYPGLNYGSTKHNHGELDAVLSAYIKTIVDRKSQITPAWKEGFNGILDAYLGKFPEKFTYQGKEYTPLSFAESLGLNMDDYISFTSFTHHPFYETFAIEVPDNWAWGESYNVPLNDFDRILNNTIDNGYTIFWAADVSEKGFNYNKGYAVIPEEKKIESEAGTEKARWTKLSPEERKAAKQKGPGKEQEITQELRQVAYDKFETTDDHGMQIVGKAIDQNGTTYYKVKNSWGDGGVYKGFFYASEPYVLYKTMNMVVNKKAIPKDIAKKLNLK</sequence>
<keyword evidence="1 4" id="KW-0645">Protease</keyword>
<evidence type="ECO:0000256" key="6">
    <source>
        <dbReference type="SAM" id="MobiDB-lite"/>
    </source>
</evidence>
<dbReference type="InterPro" id="IPR000169">
    <property type="entry name" value="Pept_cys_AS"/>
</dbReference>
<feature type="active site" evidence="5">
    <location>
        <position position="338"/>
    </location>
</feature>
<gene>
    <name evidence="9" type="ORF">DDY73_10060</name>
</gene>
<dbReference type="AlphaFoldDB" id="A0A354M495"/>
<keyword evidence="2 4" id="KW-0378">Hydrolase</keyword>
<dbReference type="PIRSF" id="PIRSF005700">
    <property type="entry name" value="PepC"/>
    <property type="match status" value="1"/>
</dbReference>
<dbReference type="GO" id="GO:0006508">
    <property type="term" value="P:proteolysis"/>
    <property type="evidence" value="ECO:0007669"/>
    <property type="project" value="UniProtKB-KW"/>
</dbReference>
<dbReference type="PANTHER" id="PTHR10363:SF2">
    <property type="entry name" value="BLEOMYCIN HYDROLASE"/>
    <property type="match status" value="1"/>
</dbReference>
<comment type="caution">
    <text evidence="9">The sequence shown here is derived from an EMBL/GenBank/DDBJ whole genome shotgun (WGS) entry which is preliminary data.</text>
</comment>
<proteinExistence type="inferred from homology"/>
<dbReference type="PANTHER" id="PTHR10363">
    <property type="entry name" value="BLEOMYCIN HYDROLASE"/>
    <property type="match status" value="1"/>
</dbReference>
<feature type="region of interest" description="Disordered" evidence="6">
    <location>
        <begin position="292"/>
        <end position="319"/>
    </location>
</feature>
<keyword evidence="3 4" id="KW-0788">Thiol protease</keyword>
<dbReference type="GO" id="GO:0009636">
    <property type="term" value="P:response to toxic substance"/>
    <property type="evidence" value="ECO:0007669"/>
    <property type="project" value="TreeGrafter"/>
</dbReference>
<dbReference type="GO" id="GO:0043418">
    <property type="term" value="P:homocysteine catabolic process"/>
    <property type="evidence" value="ECO:0007669"/>
    <property type="project" value="TreeGrafter"/>
</dbReference>
<feature type="chain" id="PRO_5017064651" description="Aminopeptidase" evidence="7">
    <location>
        <begin position="21"/>
        <end position="403"/>
    </location>
</feature>
<evidence type="ECO:0000256" key="3">
    <source>
        <dbReference type="ARBA" id="ARBA00022807"/>
    </source>
</evidence>
<dbReference type="InterPro" id="IPR038765">
    <property type="entry name" value="Papain-like_cys_pep_sf"/>
</dbReference>
<evidence type="ECO:0000256" key="7">
    <source>
        <dbReference type="SAM" id="SignalP"/>
    </source>
</evidence>
<dbReference type="Gene3D" id="3.90.70.10">
    <property type="entry name" value="Cysteine proteinases"/>
    <property type="match status" value="1"/>
</dbReference>
<dbReference type="PROSITE" id="PS00139">
    <property type="entry name" value="THIOL_PROTEASE_CYS"/>
    <property type="match status" value="1"/>
</dbReference>
<dbReference type="RefSeq" id="WP_122303952.1">
    <property type="nucleotide sequence ID" value="NZ_CAUGAR010000013.1"/>
</dbReference>
<dbReference type="GO" id="GO:0070005">
    <property type="term" value="F:cysteine-type aminopeptidase activity"/>
    <property type="evidence" value="ECO:0007669"/>
    <property type="project" value="InterPro"/>
</dbReference>
<evidence type="ECO:0000313" key="10">
    <source>
        <dbReference type="Proteomes" id="UP000262954"/>
    </source>
</evidence>
<comment type="similarity">
    <text evidence="4">Belongs to the peptidase C1 family.</text>
</comment>
<evidence type="ECO:0000256" key="1">
    <source>
        <dbReference type="ARBA" id="ARBA00022670"/>
    </source>
</evidence>
<dbReference type="InterPro" id="IPR000668">
    <property type="entry name" value="Peptidase_C1A_C"/>
</dbReference>
<dbReference type="Pfam" id="PF03051">
    <property type="entry name" value="Peptidase_C1_2"/>
    <property type="match status" value="2"/>
</dbReference>
<evidence type="ECO:0000256" key="2">
    <source>
        <dbReference type="ARBA" id="ARBA00022801"/>
    </source>
</evidence>
<evidence type="ECO:0000256" key="5">
    <source>
        <dbReference type="PIRSR" id="PIRSR005700-1"/>
    </source>
</evidence>
<dbReference type="SUPFAM" id="SSF54001">
    <property type="entry name" value="Cysteine proteinases"/>
    <property type="match status" value="1"/>
</dbReference>
<evidence type="ECO:0000256" key="4">
    <source>
        <dbReference type="PIRNR" id="PIRNR005700"/>
    </source>
</evidence>
<evidence type="ECO:0000313" key="9">
    <source>
        <dbReference type="EMBL" id="HBJ09334.1"/>
    </source>
</evidence>
<dbReference type="EMBL" id="DNWC01000132">
    <property type="protein sequence ID" value="HBJ09334.1"/>
    <property type="molecule type" value="Genomic_DNA"/>
</dbReference>
<feature type="active site" evidence="5">
    <location>
        <position position="59"/>
    </location>
</feature>
<evidence type="ECO:0000259" key="8">
    <source>
        <dbReference type="SMART" id="SM00645"/>
    </source>
</evidence>
<dbReference type="Proteomes" id="UP000262954">
    <property type="component" value="Unassembled WGS sequence"/>
</dbReference>
<accession>A0A354M495</accession>
<feature type="active site" evidence="5">
    <location>
        <position position="359"/>
    </location>
</feature>